<protein>
    <submittedName>
        <fullName evidence="2">Uncharacterized protein</fullName>
    </submittedName>
</protein>
<proteinExistence type="predicted"/>
<evidence type="ECO:0000313" key="2">
    <source>
        <dbReference type="EMBL" id="PWN18332.1"/>
    </source>
</evidence>
<name>A0A316TYN4_9BASI</name>
<dbReference type="AlphaFoldDB" id="A0A316TYN4"/>
<sequence>MPRAWQVSRVSRLKVAQRKGTRGLGHSTKPAKNKAPRLEQLRPQISLYYSPTRATATSYQSYEVTAETMSTTLSRKRPRSDIATASAHHGVMAVRGSNENPIVIEDGEDDESETGIEDEEEDEGVDEPEWSSDDPYEEVVTDEDQDEEEQEENNEGEGEDKDEDEDEDEGADEYEWSSDDPYEEVVTDEEQDEGEEDDKDTANDDRRQRR</sequence>
<feature type="region of interest" description="Disordered" evidence="1">
    <location>
        <begin position="1"/>
        <end position="36"/>
    </location>
</feature>
<dbReference type="GeneID" id="37017296"/>
<evidence type="ECO:0000313" key="3">
    <source>
        <dbReference type="Proteomes" id="UP000245942"/>
    </source>
</evidence>
<dbReference type="EMBL" id="KZ819337">
    <property type="protein sequence ID" value="PWN18332.1"/>
    <property type="molecule type" value="Genomic_DNA"/>
</dbReference>
<reference evidence="2 3" key="1">
    <citation type="journal article" date="2018" name="Mol. Biol. Evol.">
        <title>Broad Genomic Sampling Reveals a Smut Pathogenic Ancestry of the Fungal Clade Ustilaginomycotina.</title>
        <authorList>
            <person name="Kijpornyongpan T."/>
            <person name="Mondo S.J."/>
            <person name="Barry K."/>
            <person name="Sandor L."/>
            <person name="Lee J."/>
            <person name="Lipzen A."/>
            <person name="Pangilinan J."/>
            <person name="LaButti K."/>
            <person name="Hainaut M."/>
            <person name="Henrissat B."/>
            <person name="Grigoriev I.V."/>
            <person name="Spatafora J.W."/>
            <person name="Aime M.C."/>
        </authorList>
    </citation>
    <scope>NUCLEOTIDE SEQUENCE [LARGE SCALE GENOMIC DNA]</scope>
    <source>
        <strain evidence="2 3">MCA 4718</strain>
    </source>
</reference>
<dbReference type="RefSeq" id="XP_025345492.1">
    <property type="nucleotide sequence ID" value="XM_025495562.1"/>
</dbReference>
<dbReference type="Proteomes" id="UP000245942">
    <property type="component" value="Unassembled WGS sequence"/>
</dbReference>
<feature type="compositionally biased region" description="Acidic residues" evidence="1">
    <location>
        <begin position="105"/>
        <end position="199"/>
    </location>
</feature>
<feature type="region of interest" description="Disordered" evidence="1">
    <location>
        <begin position="69"/>
        <end position="210"/>
    </location>
</feature>
<evidence type="ECO:0000256" key="1">
    <source>
        <dbReference type="SAM" id="MobiDB-lite"/>
    </source>
</evidence>
<feature type="compositionally biased region" description="Basic and acidic residues" evidence="1">
    <location>
        <begin position="200"/>
        <end position="210"/>
    </location>
</feature>
<keyword evidence="3" id="KW-1185">Reference proteome</keyword>
<accession>A0A316TYN4</accession>
<feature type="compositionally biased region" description="Basic residues" evidence="1">
    <location>
        <begin position="11"/>
        <end position="21"/>
    </location>
</feature>
<gene>
    <name evidence="2" type="ORF">BCV69DRAFT_82534</name>
</gene>
<organism evidence="2 3">
    <name type="scientific">Pseudomicrostroma glucosiphilum</name>
    <dbReference type="NCBI Taxonomy" id="1684307"/>
    <lineage>
        <taxon>Eukaryota</taxon>
        <taxon>Fungi</taxon>
        <taxon>Dikarya</taxon>
        <taxon>Basidiomycota</taxon>
        <taxon>Ustilaginomycotina</taxon>
        <taxon>Exobasidiomycetes</taxon>
        <taxon>Microstromatales</taxon>
        <taxon>Microstromatales incertae sedis</taxon>
        <taxon>Pseudomicrostroma</taxon>
    </lineage>
</organism>